<sequence>MHVRRRNGHVWINFIALLCLCDGSASQLSYSVPEEVNKGTVVGNIAKDLNLNMPELETRDLRIVSSFSKKYFDVNLLTGNLFVNERIDREELCPLVAKCSVKIQAALKDPMSVHRIEVNILDMNDNSPSFIDSWHVLNISESMSQGERYLLPVAVDADIGNNAVKTYKLSQNEHFSLDVQSGGEHGVSAELVLQKALDREKEPVIKLILTAVDGGKPARSGTLQLTVNVIDANDNTPVFSKSLYKARITENATPGTFVIKLNATDLDEGSNGKIVYSFIKRGNIDPSNIYNLNSETGEITVRGHLDYEETAAYEVRVQAMDHGPFPRSAHAKLLIEIIDVNDNPPEIAVTSLMTPVSEGAELGTVVAFITVNDEDGGNNGVTKCSLVGSVPFKLTPNYKNDYSIVVDGPLDREQVSLYNVTITAIDEGSPPLSSFSVINVHVADVNDNPPQFMEPVIHAFVKENSPVGSLLHTIKAFDSDQDTNAKITYKLLHSSPKTVPISSVLNINSETGDIVSLQSFNYEELKTFQFKVQATDSAWICLAAVVLGCSLEAVFGQLSYSVSEEVNLGTVVGNIAKDLNVNVQDLESRMFQRSAWMYFMCLILDYCWNDAAGQLTYSVSEEVNRGTFVGNIAKDLQINIQDLEPRMFRIVAGSKRKYFEVNTKTGILYVSERIDREELCAKAMKCTVNVEAVISEPLKLYRIEINILDVNDNFPYFNAKSQSIDIAESTLPGIKFPLLQAYDADVGKNAINTYKLSLNEHFSLAISKSGESISTELVLQKALDREKEPLIRLTLTALDDGSPPKSGTSEIIINVLDNNDNTPVFAKSLYKTRVFENVPIGTTLLTLNATDADEGTNKEITYTLSTKEQDHILEIFKLDPNTGILTVKGNVDFEEYPAFEIRAQASDNGQPPMSAHCKVLLEVVDLNDNSPQITVTSLLNTVKENAKIGTAIALVSVLDKDGGKNGEVQCAVNDNIPFKLESNYKNYYSLVVDGPLDRESMPSHNVTITATDGGNPSLSSTTIISIDISDINDNAPQFSSPNINVYVRENTQVGVLKTVSANDEDTGENSKVSYSFLSSNKDSLRISTMVNINSETGDIVSLQSFNYEELKTFQFKVQATDSAVFGQLSYTVSEEVNLGTVVGNVAKDLNLNVQDLESRMFKVIAGSKRKYFEVNLKTGLFYVNERIDREELCGNDPKCALTVEAVINNPLKLYHIEITIADVNDNSPLFLSKLQVLNITENTATGTKFPLHPAHDADVGKNTVNLYKLSQNEYFSLETNKGEIITPELVLQKLLDREKKAVIMLTLTAIDGGTPAKTGTMTIIVNVLDINDNAPVFNQTLYKTRVYENAKVGTSIITLHADDLDEGKHGEIIYSFSEVGRGKQTDIFEIDKITGTVTNIKNIDFEEKNAYEIRVQASDGALFPMTSHAKLLIEVLDVNDNAPEITVTSLLSTVKEDASTGTAIALVSVFDKDGGKNGMVSCKISNDVPFKLETNYKKYYSLVVDGPLDRESEPQYNIIVLLTFCSGTVSGQLSYAVTEEVNPGTSIGNIAKDLNINFQDLESREFKI</sequence>
<evidence type="ECO:0000256" key="9">
    <source>
        <dbReference type="ARBA" id="ARBA00022889"/>
    </source>
</evidence>
<organism evidence="16 17">
    <name type="scientific">Menidia menidia</name>
    <name type="common">Atlantic silverside</name>
    <dbReference type="NCBI Taxonomy" id="238744"/>
    <lineage>
        <taxon>Eukaryota</taxon>
        <taxon>Metazoa</taxon>
        <taxon>Chordata</taxon>
        <taxon>Craniata</taxon>
        <taxon>Vertebrata</taxon>
        <taxon>Euteleostomi</taxon>
        <taxon>Actinopterygii</taxon>
        <taxon>Neopterygii</taxon>
        <taxon>Teleostei</taxon>
        <taxon>Neoteleostei</taxon>
        <taxon>Acanthomorphata</taxon>
        <taxon>Ovalentaria</taxon>
        <taxon>Atherinomorphae</taxon>
        <taxon>Atheriniformes</taxon>
        <taxon>Atherinopsidae</taxon>
        <taxon>Menidiinae</taxon>
        <taxon>Menidia</taxon>
    </lineage>
</organism>
<keyword evidence="11" id="KW-0472">Membrane</keyword>
<dbReference type="SUPFAM" id="SSF49313">
    <property type="entry name" value="Cadherin-like"/>
    <property type="match status" value="14"/>
</dbReference>
<evidence type="ECO:0000256" key="3">
    <source>
        <dbReference type="ARBA" id="ARBA00022475"/>
    </source>
</evidence>
<feature type="signal peptide" evidence="14">
    <location>
        <begin position="1"/>
        <end position="26"/>
    </location>
</feature>
<keyword evidence="9" id="KW-0130">Cell adhesion</keyword>
<evidence type="ECO:0000259" key="15">
    <source>
        <dbReference type="PROSITE" id="PS50268"/>
    </source>
</evidence>
<evidence type="ECO:0000256" key="10">
    <source>
        <dbReference type="ARBA" id="ARBA00022989"/>
    </source>
</evidence>
<feature type="domain" description="Cadherin" evidence="15">
    <location>
        <begin position="718"/>
        <end position="825"/>
    </location>
</feature>
<keyword evidence="3" id="KW-1003">Cell membrane</keyword>
<dbReference type="GO" id="GO:0007156">
    <property type="term" value="P:homophilic cell adhesion via plasma membrane adhesion molecules"/>
    <property type="evidence" value="ECO:0007669"/>
    <property type="project" value="InterPro"/>
</dbReference>
<dbReference type="InterPro" id="IPR050174">
    <property type="entry name" value="Protocadherin/Cadherin-CA"/>
</dbReference>
<evidence type="ECO:0000313" key="16">
    <source>
        <dbReference type="EMBL" id="CAG5990908.1"/>
    </source>
</evidence>
<comment type="function">
    <text evidence="1">Potential calcium-dependent cell-adhesion protein. May be involved in the establishment and maintenance of specific neuronal connections in the brain.</text>
</comment>
<dbReference type="FunFam" id="2.60.40.60:FF:000123">
    <property type="entry name" value="Protocadherin beta 4"/>
    <property type="match status" value="1"/>
</dbReference>
<dbReference type="Pfam" id="PF08266">
    <property type="entry name" value="Cadherin_2"/>
    <property type="match status" value="5"/>
</dbReference>
<name>A0A8S4BIQ2_9TELE</name>
<dbReference type="FunFam" id="2.60.40.60:FF:000129">
    <property type="entry name" value="protocadherin alpha-C2 isoform X1"/>
    <property type="match status" value="3"/>
</dbReference>
<dbReference type="PANTHER" id="PTHR24028:SF287">
    <property type="entry name" value="CADHERIN-RELATED NEURONAL RECEPTOR VARIABLE 1-RELATED"/>
    <property type="match status" value="1"/>
</dbReference>
<dbReference type="PROSITE" id="PS50268">
    <property type="entry name" value="CADHERIN_2"/>
    <property type="match status" value="13"/>
</dbReference>
<dbReference type="Gene3D" id="2.60.40.60">
    <property type="entry name" value="Cadherins"/>
    <property type="match status" value="16"/>
</dbReference>
<feature type="domain" description="Cadherin" evidence="15">
    <location>
        <begin position="1338"/>
        <end position="1445"/>
    </location>
</feature>
<dbReference type="EMBL" id="CAJRST010036666">
    <property type="protein sequence ID" value="CAG5990908.1"/>
    <property type="molecule type" value="Genomic_DNA"/>
</dbReference>
<dbReference type="OrthoDB" id="6252479at2759"/>
<dbReference type="FunFam" id="2.60.40.60:FF:000018">
    <property type="entry name" value="Protocadherin gamma c3"/>
    <property type="match status" value="1"/>
</dbReference>
<comment type="subcellular location">
    <subcellularLocation>
        <location evidence="2">Cell membrane</location>
        <topology evidence="2">Single-pass type I membrane protein</topology>
    </subcellularLocation>
</comment>
<keyword evidence="7" id="KW-0677">Repeat</keyword>
<proteinExistence type="predicted"/>
<feature type="domain" description="Cadherin" evidence="15">
    <location>
        <begin position="131"/>
        <end position="239"/>
    </location>
</feature>
<dbReference type="PROSITE" id="PS00232">
    <property type="entry name" value="CADHERIN_1"/>
    <property type="match status" value="6"/>
</dbReference>
<dbReference type="InterPro" id="IPR015919">
    <property type="entry name" value="Cadherin-like_sf"/>
</dbReference>
<dbReference type="Proteomes" id="UP000677803">
    <property type="component" value="Unassembled WGS sequence"/>
</dbReference>
<dbReference type="InterPro" id="IPR013164">
    <property type="entry name" value="Cadherin_N"/>
</dbReference>
<feature type="domain" description="Cadherin" evidence="15">
    <location>
        <begin position="24"/>
        <end position="130"/>
    </location>
</feature>
<comment type="caution">
    <text evidence="16">The sequence shown here is derived from an EMBL/GenBank/DDBJ whole genome shotgun (WGS) entry which is preliminary data.</text>
</comment>
<keyword evidence="8 13" id="KW-0106">Calcium</keyword>
<evidence type="ECO:0000256" key="12">
    <source>
        <dbReference type="ARBA" id="ARBA00023180"/>
    </source>
</evidence>
<dbReference type="FunFam" id="2.60.40.60:FF:000006">
    <property type="entry name" value="Protocadherin alpha 2"/>
    <property type="match status" value="3"/>
</dbReference>
<keyword evidence="4" id="KW-0812">Transmembrane</keyword>
<evidence type="ECO:0000256" key="7">
    <source>
        <dbReference type="ARBA" id="ARBA00022737"/>
    </source>
</evidence>
<keyword evidence="5" id="KW-0479">Metal-binding</keyword>
<feature type="domain" description="Cadherin" evidence="15">
    <location>
        <begin position="1446"/>
        <end position="1523"/>
    </location>
</feature>
<keyword evidence="17" id="KW-1185">Reference proteome</keyword>
<keyword evidence="6 14" id="KW-0732">Signal</keyword>
<dbReference type="Pfam" id="PF00028">
    <property type="entry name" value="Cadherin"/>
    <property type="match status" value="11"/>
</dbReference>
<dbReference type="FunFam" id="2.60.40.60:FF:000007">
    <property type="entry name" value="Protocadherin alpha 2"/>
    <property type="match status" value="2"/>
</dbReference>
<gene>
    <name evidence="16" type="ORF">MMEN_LOCUS17430</name>
</gene>
<dbReference type="GO" id="GO:0005509">
    <property type="term" value="F:calcium ion binding"/>
    <property type="evidence" value="ECO:0007669"/>
    <property type="project" value="UniProtKB-UniRule"/>
</dbReference>
<dbReference type="FunFam" id="2.60.40.60:FF:000002">
    <property type="entry name" value="Protocadherin alpha 2"/>
    <property type="match status" value="3"/>
</dbReference>
<dbReference type="InterPro" id="IPR020894">
    <property type="entry name" value="Cadherin_CS"/>
</dbReference>
<feature type="chain" id="PRO_5035870558" evidence="14">
    <location>
        <begin position="27"/>
        <end position="1568"/>
    </location>
</feature>
<feature type="domain" description="Cadherin" evidence="15">
    <location>
        <begin position="1231"/>
        <end position="1337"/>
    </location>
</feature>
<feature type="domain" description="Cadherin" evidence="15">
    <location>
        <begin position="611"/>
        <end position="717"/>
    </location>
</feature>
<keyword evidence="10" id="KW-1133">Transmembrane helix</keyword>
<evidence type="ECO:0000256" key="2">
    <source>
        <dbReference type="ARBA" id="ARBA00004251"/>
    </source>
</evidence>
<keyword evidence="12" id="KW-0325">Glycoprotein</keyword>
<evidence type="ECO:0000256" key="1">
    <source>
        <dbReference type="ARBA" id="ARBA00003436"/>
    </source>
</evidence>
<dbReference type="CDD" id="cd11304">
    <property type="entry name" value="Cadherin_repeat"/>
    <property type="match status" value="14"/>
</dbReference>
<evidence type="ECO:0000256" key="4">
    <source>
        <dbReference type="ARBA" id="ARBA00022692"/>
    </source>
</evidence>
<dbReference type="InterPro" id="IPR002126">
    <property type="entry name" value="Cadherin-like_dom"/>
</dbReference>
<feature type="non-terminal residue" evidence="16">
    <location>
        <position position="1568"/>
    </location>
</feature>
<dbReference type="GO" id="GO:0009653">
    <property type="term" value="P:anatomical structure morphogenesis"/>
    <property type="evidence" value="ECO:0007669"/>
    <property type="project" value="UniProtKB-ARBA"/>
</dbReference>
<dbReference type="PANTHER" id="PTHR24028">
    <property type="entry name" value="CADHERIN-87A"/>
    <property type="match status" value="1"/>
</dbReference>
<protein>
    <submittedName>
        <fullName evidence="16">(Atlantic silverside) hypothetical protein</fullName>
    </submittedName>
</protein>
<evidence type="ECO:0000256" key="13">
    <source>
        <dbReference type="PROSITE-ProRule" id="PRU00043"/>
    </source>
</evidence>
<feature type="domain" description="Cadherin" evidence="15">
    <location>
        <begin position="934"/>
        <end position="1038"/>
    </location>
</feature>
<dbReference type="SMART" id="SM00112">
    <property type="entry name" value="CA"/>
    <property type="match status" value="14"/>
</dbReference>
<feature type="domain" description="Cadherin" evidence="15">
    <location>
        <begin position="1039"/>
        <end position="1230"/>
    </location>
</feature>
<evidence type="ECO:0000313" key="17">
    <source>
        <dbReference type="Proteomes" id="UP000677803"/>
    </source>
</evidence>
<feature type="domain" description="Cadherin" evidence="15">
    <location>
        <begin position="826"/>
        <end position="933"/>
    </location>
</feature>
<evidence type="ECO:0000256" key="11">
    <source>
        <dbReference type="ARBA" id="ARBA00023136"/>
    </source>
</evidence>
<feature type="domain" description="Cadherin" evidence="15">
    <location>
        <begin position="240"/>
        <end position="347"/>
    </location>
</feature>
<dbReference type="PRINTS" id="PR00205">
    <property type="entry name" value="CADHERIN"/>
</dbReference>
<evidence type="ECO:0000256" key="5">
    <source>
        <dbReference type="ARBA" id="ARBA00022723"/>
    </source>
</evidence>
<evidence type="ECO:0000256" key="8">
    <source>
        <dbReference type="ARBA" id="ARBA00022837"/>
    </source>
</evidence>
<evidence type="ECO:0000256" key="14">
    <source>
        <dbReference type="SAM" id="SignalP"/>
    </source>
</evidence>
<dbReference type="GO" id="GO:0005886">
    <property type="term" value="C:plasma membrane"/>
    <property type="evidence" value="ECO:0007669"/>
    <property type="project" value="UniProtKB-SubCell"/>
</dbReference>
<reference evidence="16" key="1">
    <citation type="submission" date="2021-05" db="EMBL/GenBank/DDBJ databases">
        <authorList>
            <person name="Tigano A."/>
        </authorList>
    </citation>
    <scope>NUCLEOTIDE SEQUENCE</scope>
</reference>
<evidence type="ECO:0000256" key="6">
    <source>
        <dbReference type="ARBA" id="ARBA00022729"/>
    </source>
</evidence>
<feature type="domain" description="Cadherin" evidence="15">
    <location>
        <begin position="356"/>
        <end position="452"/>
    </location>
</feature>
<feature type="domain" description="Cadherin" evidence="15">
    <location>
        <begin position="453"/>
        <end position="591"/>
    </location>
</feature>
<accession>A0A8S4BIQ2</accession>